<feature type="repeat" description="WD" evidence="3">
    <location>
        <begin position="613"/>
        <end position="652"/>
    </location>
</feature>
<dbReference type="PROSITE" id="PS50082">
    <property type="entry name" value="WD_REPEATS_2"/>
    <property type="match status" value="5"/>
</dbReference>
<dbReference type="Gene3D" id="2.130.10.10">
    <property type="entry name" value="YVTN repeat-like/Quinoprotein amine dehydrogenase"/>
    <property type="match status" value="2"/>
</dbReference>
<dbReference type="InterPro" id="IPR020472">
    <property type="entry name" value="WD40_PAC1"/>
</dbReference>
<feature type="repeat" description="WD" evidence="3">
    <location>
        <begin position="590"/>
        <end position="612"/>
    </location>
</feature>
<sequence>MSGNSNTSDQFAQIGKALSTTASAFFGSQSMEDTILSYSSPYKKLLHQTITHAGSSNSILKLHRSKNPFKSTTNDSFQDLYSATNGKSFFQNQFSNSKTSFQVLSYLSEELLNDIPSDSNATPKGSKLLTENGEKAKKKKNKNEPSLFQGFTASLPVINETIDTQKKIDNGEEKSLPQYLTNGSDSGSYDEDAEFSLPGNIDSKQINNTYSLSFLHQACQKVTDNLDLLEIQKNLAASEIREIDTKLEKLKIMRDLVFKRVAKVEQNELFLEKHLINIKDRIDMIKEYGLEQEDDSSSEEMEAQKLKQASLAMGRSTSTKSERSNPTEHEENDRSEDDSENETSALISQSIYQKLQNNPPQSQANALNKHINYKKKQQQYSHHHRKTFPTLQQYYDPGSKIASFQKAHDDSITCLDFDMPFGTMCTAGKLDHEVKIWDLSKKTHIGNLAGHLASISCMQMDQYNTLITGGRDALLKLWDVERAVQVYDEGGTITENNEDLCIHNFDAHVDEITALHFESDVLISGSQDRTIRQWDLNTGKCLQTLDLNFTNRGPSGGLSTIRSNNPRSSVLLTRNEPPVIGALQCYDAALATGTKDGVVRLWDLRSGQVVRTLEGHTDAITGLQFDSVNLVTGSMDRSIRIWDLRTGLLAEAFAYESPISCLQFDLDKIAVATNENAVRVYDRKEDRHWVCGGDKPVSEENNNVEFIRYKNGYLIDGRTNGDVNTWAI</sequence>
<keyword evidence="1 3" id="KW-0853">WD repeat</keyword>
<dbReference type="Pfam" id="PF00400">
    <property type="entry name" value="WD40"/>
    <property type="match status" value="4"/>
</dbReference>
<dbReference type="PROSITE" id="PS00678">
    <property type="entry name" value="WD_REPEATS_1"/>
    <property type="match status" value="4"/>
</dbReference>
<dbReference type="OMA" id="ERLRYMD"/>
<feature type="repeat" description="WD" evidence="3">
    <location>
        <begin position="505"/>
        <end position="544"/>
    </location>
</feature>
<keyword evidence="2" id="KW-0677">Repeat</keyword>
<proteinExistence type="predicted"/>
<gene>
    <name evidence="5" type="ORF">LAFE_0B11606G</name>
</gene>
<evidence type="ECO:0000256" key="2">
    <source>
        <dbReference type="ARBA" id="ARBA00022737"/>
    </source>
</evidence>
<dbReference type="InterPro" id="IPR001680">
    <property type="entry name" value="WD40_rpt"/>
</dbReference>
<dbReference type="CDD" id="cd00200">
    <property type="entry name" value="WD40"/>
    <property type="match status" value="1"/>
</dbReference>
<feature type="compositionally biased region" description="Polar residues" evidence="4">
    <location>
        <begin position="178"/>
        <end position="187"/>
    </location>
</feature>
<dbReference type="GO" id="GO:1990234">
    <property type="term" value="C:transferase complex"/>
    <property type="evidence" value="ECO:0007669"/>
    <property type="project" value="UniProtKB-ARBA"/>
</dbReference>
<evidence type="ECO:0000313" key="5">
    <source>
        <dbReference type="EMBL" id="SCW00198.1"/>
    </source>
</evidence>
<dbReference type="PRINTS" id="PR00320">
    <property type="entry name" value="GPROTEINBRPT"/>
</dbReference>
<dbReference type="Gene3D" id="6.10.280.220">
    <property type="match status" value="1"/>
</dbReference>
<dbReference type="CDD" id="cd22881">
    <property type="entry name" value="Mdv1_N"/>
    <property type="match status" value="1"/>
</dbReference>
<feature type="region of interest" description="Disordered" evidence="4">
    <location>
        <begin position="115"/>
        <end position="145"/>
    </location>
</feature>
<feature type="compositionally biased region" description="Basic and acidic residues" evidence="4">
    <location>
        <begin position="166"/>
        <end position="175"/>
    </location>
</feature>
<feature type="region of interest" description="Disordered" evidence="4">
    <location>
        <begin position="166"/>
        <end position="187"/>
    </location>
</feature>
<evidence type="ECO:0000313" key="6">
    <source>
        <dbReference type="Proteomes" id="UP000190831"/>
    </source>
</evidence>
<dbReference type="Pfam" id="PF11542">
    <property type="entry name" value="Mdv1"/>
    <property type="match status" value="1"/>
</dbReference>
<protein>
    <submittedName>
        <fullName evidence="5">LAFE_0B11606g1_1</fullName>
    </submittedName>
</protein>
<organism evidence="5 6">
    <name type="scientific">Lachancea fermentati</name>
    <name type="common">Zygosaccharomyces fermentati</name>
    <dbReference type="NCBI Taxonomy" id="4955"/>
    <lineage>
        <taxon>Eukaryota</taxon>
        <taxon>Fungi</taxon>
        <taxon>Dikarya</taxon>
        <taxon>Ascomycota</taxon>
        <taxon>Saccharomycotina</taxon>
        <taxon>Saccharomycetes</taxon>
        <taxon>Saccharomycetales</taxon>
        <taxon>Saccharomycetaceae</taxon>
        <taxon>Lachancea</taxon>
    </lineage>
</organism>
<dbReference type="InterPro" id="IPR019775">
    <property type="entry name" value="WD40_repeat_CS"/>
</dbReference>
<dbReference type="PANTHER" id="PTHR22847:SF637">
    <property type="entry name" value="WD REPEAT DOMAIN 5B"/>
    <property type="match status" value="1"/>
</dbReference>
<dbReference type="PANTHER" id="PTHR22847">
    <property type="entry name" value="WD40 REPEAT PROTEIN"/>
    <property type="match status" value="1"/>
</dbReference>
<dbReference type="InterPro" id="IPR021061">
    <property type="entry name" value="Mt_division_protein_1"/>
</dbReference>
<evidence type="ECO:0000256" key="1">
    <source>
        <dbReference type="ARBA" id="ARBA00022574"/>
    </source>
</evidence>
<dbReference type="Proteomes" id="UP000190831">
    <property type="component" value="Chromosome B"/>
</dbReference>
<feature type="compositionally biased region" description="Basic and acidic residues" evidence="4">
    <location>
        <begin position="320"/>
        <end position="332"/>
    </location>
</feature>
<dbReference type="InterPro" id="IPR036322">
    <property type="entry name" value="WD40_repeat_dom_sf"/>
</dbReference>
<feature type="repeat" description="WD" evidence="3">
    <location>
        <begin position="448"/>
        <end position="488"/>
    </location>
</feature>
<keyword evidence="6" id="KW-1185">Reference proteome</keyword>
<dbReference type="SUPFAM" id="SSF50978">
    <property type="entry name" value="WD40 repeat-like"/>
    <property type="match status" value="1"/>
</dbReference>
<reference evidence="6" key="1">
    <citation type="submission" date="2016-03" db="EMBL/GenBank/DDBJ databases">
        <authorList>
            <person name="Devillers H."/>
        </authorList>
    </citation>
    <scope>NUCLEOTIDE SEQUENCE [LARGE SCALE GENOMIC DNA]</scope>
</reference>
<dbReference type="STRING" id="4955.A0A1G4M8Y2"/>
<feature type="compositionally biased region" description="Acidic residues" evidence="4">
    <location>
        <begin position="291"/>
        <end position="301"/>
    </location>
</feature>
<name>A0A1G4M8Y2_LACFM</name>
<feature type="repeat" description="WD" evidence="3">
    <location>
        <begin position="405"/>
        <end position="447"/>
    </location>
</feature>
<dbReference type="EMBL" id="LT598489">
    <property type="protein sequence ID" value="SCW00198.1"/>
    <property type="molecule type" value="Genomic_DNA"/>
</dbReference>
<evidence type="ECO:0000256" key="4">
    <source>
        <dbReference type="SAM" id="MobiDB-lite"/>
    </source>
</evidence>
<dbReference type="SMART" id="SM00320">
    <property type="entry name" value="WD40"/>
    <property type="match status" value="6"/>
</dbReference>
<dbReference type="OrthoDB" id="496at2759"/>
<dbReference type="PROSITE" id="PS50294">
    <property type="entry name" value="WD_REPEATS_REGION"/>
    <property type="match status" value="3"/>
</dbReference>
<dbReference type="AlphaFoldDB" id="A0A1G4M8Y2"/>
<evidence type="ECO:0000256" key="3">
    <source>
        <dbReference type="PROSITE-ProRule" id="PRU00221"/>
    </source>
</evidence>
<feature type="region of interest" description="Disordered" evidence="4">
    <location>
        <begin position="291"/>
        <end position="344"/>
    </location>
</feature>
<accession>A0A1G4M8Y2</accession>
<dbReference type="InterPro" id="IPR015943">
    <property type="entry name" value="WD40/YVTN_repeat-like_dom_sf"/>
</dbReference>